<dbReference type="NCBIfam" id="TIGR01214">
    <property type="entry name" value="rmlD"/>
    <property type="match status" value="1"/>
</dbReference>
<reference evidence="4" key="1">
    <citation type="submission" date="2020-02" db="EMBL/GenBank/DDBJ databases">
        <authorList>
            <person name="Meier V. D."/>
        </authorList>
    </citation>
    <scope>NUCLEOTIDE SEQUENCE</scope>
    <source>
        <strain evidence="4">AVDCRST_MAG67</strain>
    </source>
</reference>
<dbReference type="GO" id="GO:0019305">
    <property type="term" value="P:dTDP-rhamnose biosynthetic process"/>
    <property type="evidence" value="ECO:0007669"/>
    <property type="project" value="UniProtKB-UniPathway"/>
</dbReference>
<dbReference type="InterPro" id="IPR036291">
    <property type="entry name" value="NAD(P)-bd_dom_sf"/>
</dbReference>
<comment type="pathway">
    <text evidence="2">Carbohydrate biosynthesis; dTDP-L-rhamnose biosynthesis.</text>
</comment>
<evidence type="ECO:0000313" key="4">
    <source>
        <dbReference type="EMBL" id="CAA9485511.1"/>
    </source>
</evidence>
<dbReference type="UniPathway" id="UPA00124"/>
<dbReference type="CDD" id="cd05254">
    <property type="entry name" value="dTDP_HR_like_SDR_e"/>
    <property type="match status" value="1"/>
</dbReference>
<dbReference type="InterPro" id="IPR005913">
    <property type="entry name" value="dTDP_dehydrorham_reduct"/>
</dbReference>
<sequence length="280" mass="29066">MRLLVTGAGGMLGRAVVDSAAQRGHDVLPCLRADVDITDAEATRAAVTAARPQAVVNCAAYTDVDGAEADPRGAEAVNARGARNVAAAAAHVGALVVHVSTDYVFDGSKREPWVESDPVAPLGVYGATKLAGERAVASADPAHAIVRTAWLFGAGGKNFVDTMLALGAQRDEVAVVTDQVGCPTWTGHLAGALVELAACPEQTGIHHVAGSGSCSWNELALEIFARAGIDCRVLPATSEQFARPAKRPAYSVLGSQRRDPLVLPRWQDGLAEYLATRVAA</sequence>
<dbReference type="PANTHER" id="PTHR10491:SF4">
    <property type="entry name" value="METHIONINE ADENOSYLTRANSFERASE 2 SUBUNIT BETA"/>
    <property type="match status" value="1"/>
</dbReference>
<dbReference type="SUPFAM" id="SSF51735">
    <property type="entry name" value="NAD(P)-binding Rossmann-fold domains"/>
    <property type="match status" value="1"/>
</dbReference>
<organism evidence="4">
    <name type="scientific">uncultured Solirubrobacteraceae bacterium</name>
    <dbReference type="NCBI Taxonomy" id="1162706"/>
    <lineage>
        <taxon>Bacteria</taxon>
        <taxon>Bacillati</taxon>
        <taxon>Actinomycetota</taxon>
        <taxon>Thermoleophilia</taxon>
        <taxon>Solirubrobacterales</taxon>
        <taxon>Solirubrobacteraceae</taxon>
        <taxon>environmental samples</taxon>
    </lineage>
</organism>
<proteinExistence type="inferred from homology"/>
<accession>A0A6J4RYR6</accession>
<evidence type="ECO:0000256" key="2">
    <source>
        <dbReference type="RuleBase" id="RU364082"/>
    </source>
</evidence>
<comment type="function">
    <text evidence="2">Catalyzes the reduction of dTDP-6-deoxy-L-lyxo-4-hexulose to yield dTDP-L-rhamnose.</text>
</comment>
<dbReference type="Gene3D" id="3.40.50.720">
    <property type="entry name" value="NAD(P)-binding Rossmann-like Domain"/>
    <property type="match status" value="1"/>
</dbReference>
<dbReference type="GO" id="GO:0005829">
    <property type="term" value="C:cytosol"/>
    <property type="evidence" value="ECO:0007669"/>
    <property type="project" value="TreeGrafter"/>
</dbReference>
<feature type="domain" description="RmlD-like substrate binding" evidence="3">
    <location>
        <begin position="1"/>
        <end position="276"/>
    </location>
</feature>
<name>A0A6J4RYR6_9ACTN</name>
<dbReference type="AlphaFoldDB" id="A0A6J4RYR6"/>
<evidence type="ECO:0000256" key="1">
    <source>
        <dbReference type="ARBA" id="ARBA00010944"/>
    </source>
</evidence>
<dbReference type="InterPro" id="IPR029903">
    <property type="entry name" value="RmlD-like-bd"/>
</dbReference>
<keyword evidence="2" id="KW-0521">NADP</keyword>
<dbReference type="EC" id="1.1.1.133" evidence="2"/>
<evidence type="ECO:0000259" key="3">
    <source>
        <dbReference type="Pfam" id="PF04321"/>
    </source>
</evidence>
<comment type="similarity">
    <text evidence="1 2">Belongs to the dTDP-4-dehydrorhamnose reductase family.</text>
</comment>
<protein>
    <recommendedName>
        <fullName evidence="2">dTDP-4-dehydrorhamnose reductase</fullName>
        <ecNumber evidence="2">1.1.1.133</ecNumber>
    </recommendedName>
</protein>
<dbReference type="Gene3D" id="3.90.25.10">
    <property type="entry name" value="UDP-galactose 4-epimerase, domain 1"/>
    <property type="match status" value="1"/>
</dbReference>
<keyword evidence="2 4" id="KW-0560">Oxidoreductase</keyword>
<dbReference type="EMBL" id="CADCVQ010000054">
    <property type="protein sequence ID" value="CAA9485511.1"/>
    <property type="molecule type" value="Genomic_DNA"/>
</dbReference>
<dbReference type="GO" id="GO:0008831">
    <property type="term" value="F:dTDP-4-dehydrorhamnose reductase activity"/>
    <property type="evidence" value="ECO:0007669"/>
    <property type="project" value="UniProtKB-EC"/>
</dbReference>
<dbReference type="Pfam" id="PF04321">
    <property type="entry name" value="RmlD_sub_bind"/>
    <property type="match status" value="1"/>
</dbReference>
<dbReference type="PANTHER" id="PTHR10491">
    <property type="entry name" value="DTDP-4-DEHYDRORHAMNOSE REDUCTASE"/>
    <property type="match status" value="1"/>
</dbReference>
<gene>
    <name evidence="4" type="ORF">AVDCRST_MAG67-2090</name>
</gene>